<reference evidence="3" key="1">
    <citation type="submission" date="2023-02" db="EMBL/GenBank/DDBJ databases">
        <title>Actinokineospora globicatena NBRC 15670.</title>
        <authorList>
            <person name="Ichikawa N."/>
            <person name="Sato H."/>
            <person name="Tonouchi N."/>
        </authorList>
    </citation>
    <scope>NUCLEOTIDE SEQUENCE</scope>
    <source>
        <strain evidence="3">NBRC 15670</strain>
    </source>
</reference>
<dbReference type="PANTHER" id="PTHR21666:SF289">
    <property type="entry name" value="L-ALA--D-GLU ENDOPEPTIDASE"/>
    <property type="match status" value="1"/>
</dbReference>
<feature type="domain" description="M23ase beta-sheet core" evidence="2">
    <location>
        <begin position="62"/>
        <end position="156"/>
    </location>
</feature>
<protein>
    <recommendedName>
        <fullName evidence="2">M23ase beta-sheet core domain-containing protein</fullName>
    </recommendedName>
</protein>
<dbReference type="PANTHER" id="PTHR21666">
    <property type="entry name" value="PEPTIDASE-RELATED"/>
    <property type="match status" value="1"/>
</dbReference>
<dbReference type="InterPro" id="IPR016047">
    <property type="entry name" value="M23ase_b-sheet_dom"/>
</dbReference>
<accession>A0A9W6QQ64</accession>
<keyword evidence="4" id="KW-1185">Reference proteome</keyword>
<dbReference type="RefSeq" id="WP_285612579.1">
    <property type="nucleotide sequence ID" value="NZ_BSSD01000009.1"/>
</dbReference>
<dbReference type="GO" id="GO:0004222">
    <property type="term" value="F:metalloendopeptidase activity"/>
    <property type="evidence" value="ECO:0007669"/>
    <property type="project" value="TreeGrafter"/>
</dbReference>
<name>A0A9W6QQ64_9PSEU</name>
<dbReference type="PROSITE" id="PS51257">
    <property type="entry name" value="PROKAR_LIPOPROTEIN"/>
    <property type="match status" value="1"/>
</dbReference>
<dbReference type="InterPro" id="IPR011055">
    <property type="entry name" value="Dup_hybrid_motif"/>
</dbReference>
<dbReference type="EMBL" id="BSSD01000009">
    <property type="protein sequence ID" value="GLW94508.1"/>
    <property type="molecule type" value="Genomic_DNA"/>
</dbReference>
<evidence type="ECO:0000259" key="2">
    <source>
        <dbReference type="Pfam" id="PF01551"/>
    </source>
</evidence>
<sequence length="178" mass="18860">MRSYLRKLGLLAVCWLLLSCVWTGEIVAAPAVHPPAVFSSPLMPPRAVSRPFTAPAHPYGPGHRGVDLPGAVGEPVLAAADGVVAFAGVVVGREVVSVQHRGGLRTTYEPVTPEVVTGAWVRRGEPIGRLAAGHPGCAAAACLHWGLRRGKEYLDPLVALHRPRVRLLPVPDDWSTVG</sequence>
<proteinExistence type="predicted"/>
<dbReference type="Pfam" id="PF01551">
    <property type="entry name" value="Peptidase_M23"/>
    <property type="match status" value="1"/>
</dbReference>
<evidence type="ECO:0000256" key="1">
    <source>
        <dbReference type="ARBA" id="ARBA00022729"/>
    </source>
</evidence>
<evidence type="ECO:0000313" key="3">
    <source>
        <dbReference type="EMBL" id="GLW94508.1"/>
    </source>
</evidence>
<comment type="caution">
    <text evidence="3">The sequence shown here is derived from an EMBL/GenBank/DDBJ whole genome shotgun (WGS) entry which is preliminary data.</text>
</comment>
<dbReference type="SUPFAM" id="SSF51261">
    <property type="entry name" value="Duplicated hybrid motif"/>
    <property type="match status" value="1"/>
</dbReference>
<organism evidence="3 4">
    <name type="scientific">Actinokineospora globicatena</name>
    <dbReference type="NCBI Taxonomy" id="103729"/>
    <lineage>
        <taxon>Bacteria</taxon>
        <taxon>Bacillati</taxon>
        <taxon>Actinomycetota</taxon>
        <taxon>Actinomycetes</taxon>
        <taxon>Pseudonocardiales</taxon>
        <taxon>Pseudonocardiaceae</taxon>
        <taxon>Actinokineospora</taxon>
    </lineage>
</organism>
<keyword evidence="1" id="KW-0732">Signal</keyword>
<dbReference type="InterPro" id="IPR050570">
    <property type="entry name" value="Cell_wall_metabolism_enzyme"/>
</dbReference>
<evidence type="ECO:0000313" key="4">
    <source>
        <dbReference type="Proteomes" id="UP001165042"/>
    </source>
</evidence>
<dbReference type="AlphaFoldDB" id="A0A9W6QQ64"/>
<dbReference type="Proteomes" id="UP001165042">
    <property type="component" value="Unassembled WGS sequence"/>
</dbReference>
<gene>
    <name evidence="3" type="ORF">Aglo03_53240</name>
</gene>
<dbReference type="Gene3D" id="2.70.70.10">
    <property type="entry name" value="Glucose Permease (Domain IIA)"/>
    <property type="match status" value="1"/>
</dbReference>